<dbReference type="STRING" id="1509407.A0A0L1ITB6"/>
<evidence type="ECO:0000313" key="3">
    <source>
        <dbReference type="EMBL" id="KNG82742.1"/>
    </source>
</evidence>
<dbReference type="Proteomes" id="UP000037505">
    <property type="component" value="Unassembled WGS sequence"/>
</dbReference>
<gene>
    <name evidence="3" type="ORF">ANOM_008643</name>
</gene>
<evidence type="ECO:0000256" key="2">
    <source>
        <dbReference type="SAM" id="MobiDB-lite"/>
    </source>
</evidence>
<evidence type="ECO:0000256" key="1">
    <source>
        <dbReference type="SAM" id="Coils"/>
    </source>
</evidence>
<name>A0A0L1ITB6_ASPN3</name>
<evidence type="ECO:0000313" key="4">
    <source>
        <dbReference type="Proteomes" id="UP000037505"/>
    </source>
</evidence>
<protein>
    <submittedName>
        <fullName evidence="3">Uncharacterized protein</fullName>
    </submittedName>
</protein>
<dbReference type="EMBL" id="JNOM01000319">
    <property type="protein sequence ID" value="KNG82742.1"/>
    <property type="molecule type" value="Genomic_DNA"/>
</dbReference>
<organism evidence="3 4">
    <name type="scientific">Aspergillus nomiae NRRL (strain ATCC 15546 / NRRL 13137 / CBS 260.88 / M93)</name>
    <dbReference type="NCBI Taxonomy" id="1509407"/>
    <lineage>
        <taxon>Eukaryota</taxon>
        <taxon>Fungi</taxon>
        <taxon>Dikarya</taxon>
        <taxon>Ascomycota</taxon>
        <taxon>Pezizomycotina</taxon>
        <taxon>Eurotiomycetes</taxon>
        <taxon>Eurotiomycetidae</taxon>
        <taxon>Eurotiales</taxon>
        <taxon>Aspergillaceae</taxon>
        <taxon>Aspergillus</taxon>
        <taxon>Aspergillus subgen. Circumdati</taxon>
    </lineage>
</organism>
<dbReference type="GeneID" id="26810447"/>
<dbReference type="Gene3D" id="1.20.5.340">
    <property type="match status" value="1"/>
</dbReference>
<dbReference type="Gene3D" id="1.20.120.20">
    <property type="entry name" value="Apolipoprotein"/>
    <property type="match status" value="1"/>
</dbReference>
<reference evidence="3 4" key="1">
    <citation type="submission" date="2014-06" db="EMBL/GenBank/DDBJ databases">
        <title>The Genome of the Aflatoxigenic Filamentous Fungus Aspergillus nomius.</title>
        <authorList>
            <person name="Moore M.G."/>
            <person name="Shannon B.M."/>
            <person name="Brian M.M."/>
        </authorList>
    </citation>
    <scope>NUCLEOTIDE SEQUENCE [LARGE SCALE GENOMIC DNA]</scope>
    <source>
        <strain evidence="3 4">NRRL 13137</strain>
    </source>
</reference>
<feature type="region of interest" description="Disordered" evidence="2">
    <location>
        <begin position="443"/>
        <end position="462"/>
    </location>
</feature>
<dbReference type="OrthoDB" id="4510327at2759"/>
<feature type="coiled-coil region" evidence="1">
    <location>
        <begin position="258"/>
        <end position="306"/>
    </location>
</feature>
<dbReference type="AlphaFoldDB" id="A0A0L1ITB6"/>
<sequence>MEVTTLAAMMRQQFDDLNQNINQRVDNLQESLNTRVDNLQFILFQQKNELHDALARRIDETMERRSTELTRHIDETIDRRSTELQETLLQRSSQLEDSLAQRSKQLEESLVQRSNQLEESLLQRSNQIHQAMLQRTNELDTTLIQRNNEFQEALTRRMDETLLQRSNELQGFLAQRLDDTMIQRTETLQKNLVQEMVKFYKSVIQPQFHRINKDLAARDKDIKREFQSVNERFNRVDARFHTLEMDMKGEFKNVSKRFTHMENRFDRVETKVDQLEVRMGSVEAKVGQLETRLDRIETKGDRLEVQMGNFERILRNSKIAFLNQRILPIQMYNQEGSPIPIPVASLPTTALAFYHLKESKHWSKLRNLIEYYQLQEEAIQATADYDDSFAGTKLKYTEQELERAISSNAWGVVVVLGGRIGIDCDALHDRVIQVQFHSQKNVSSKRDASDMSTSKRAAKTHCPLSDRVRPVSGAQQDTDVREPSVVSRIYSEVDSEKFKQSLDPRIWGNEPLVTPVSKHDLNCSESKGGSNYSLFYGDTEIARSSSQQTETESVEE</sequence>
<dbReference type="RefSeq" id="XP_015403665.1">
    <property type="nucleotide sequence ID" value="XM_015553899.1"/>
</dbReference>
<keyword evidence="4" id="KW-1185">Reference proteome</keyword>
<proteinExistence type="predicted"/>
<accession>A0A0L1ITB6</accession>
<keyword evidence="1" id="KW-0175">Coiled coil</keyword>
<dbReference type="SUPFAM" id="SSF57997">
    <property type="entry name" value="Tropomyosin"/>
    <property type="match status" value="1"/>
</dbReference>
<comment type="caution">
    <text evidence="3">The sequence shown here is derived from an EMBL/GenBank/DDBJ whole genome shotgun (WGS) entry which is preliminary data.</text>
</comment>